<keyword evidence="5 6" id="KW-0460">Magnesium</keyword>
<dbReference type="InterPro" id="IPR020583">
    <property type="entry name" value="Inositol_monoP_metal-BS"/>
</dbReference>
<evidence type="ECO:0000256" key="4">
    <source>
        <dbReference type="ARBA" id="ARBA00022801"/>
    </source>
</evidence>
<dbReference type="InterPro" id="IPR000760">
    <property type="entry name" value="Inositol_monophosphatase-like"/>
</dbReference>
<evidence type="ECO:0000256" key="3">
    <source>
        <dbReference type="ARBA" id="ARBA00022723"/>
    </source>
</evidence>
<dbReference type="PROSITE" id="PS00629">
    <property type="entry name" value="IMP_1"/>
    <property type="match status" value="1"/>
</dbReference>
<gene>
    <name evidence="7" type="ORF">GF339_16215</name>
</gene>
<comment type="similarity">
    <text evidence="2">Belongs to the inositol monophosphatase superfamily.</text>
</comment>
<evidence type="ECO:0000313" key="8">
    <source>
        <dbReference type="Proteomes" id="UP000649604"/>
    </source>
</evidence>
<proteinExistence type="inferred from homology"/>
<feature type="binding site" evidence="6">
    <location>
        <position position="127"/>
    </location>
    <ligand>
        <name>Mg(2+)</name>
        <dbReference type="ChEBI" id="CHEBI:18420"/>
        <label>1</label>
        <note>catalytic</note>
    </ligand>
</feature>
<accession>A0A9D5JXI4</accession>
<evidence type="ECO:0000256" key="5">
    <source>
        <dbReference type="ARBA" id="ARBA00022842"/>
    </source>
</evidence>
<evidence type="ECO:0000256" key="1">
    <source>
        <dbReference type="ARBA" id="ARBA00001946"/>
    </source>
</evidence>
<dbReference type="Proteomes" id="UP000649604">
    <property type="component" value="Unassembled WGS sequence"/>
</dbReference>
<dbReference type="GO" id="GO:0008441">
    <property type="term" value="F:3'(2'),5'-bisphosphate nucleotidase activity"/>
    <property type="evidence" value="ECO:0007669"/>
    <property type="project" value="TreeGrafter"/>
</dbReference>
<dbReference type="EMBL" id="WJJP01000529">
    <property type="protein sequence ID" value="MBD3326132.1"/>
    <property type="molecule type" value="Genomic_DNA"/>
</dbReference>
<feature type="binding site" evidence="6">
    <location>
        <position position="126"/>
    </location>
    <ligand>
        <name>Mg(2+)</name>
        <dbReference type="ChEBI" id="CHEBI:18420"/>
        <label>1</label>
        <note>catalytic</note>
    </ligand>
</feature>
<dbReference type="Pfam" id="PF00459">
    <property type="entry name" value="Inositol_P"/>
    <property type="match status" value="1"/>
</dbReference>
<evidence type="ECO:0000256" key="2">
    <source>
        <dbReference type="ARBA" id="ARBA00009759"/>
    </source>
</evidence>
<dbReference type="InterPro" id="IPR051090">
    <property type="entry name" value="Inositol_monoP_superfamily"/>
</dbReference>
<reference evidence="7" key="1">
    <citation type="submission" date="2019-11" db="EMBL/GenBank/DDBJ databases">
        <title>Microbial mats filling the niche in hypersaline microbial mats.</title>
        <authorList>
            <person name="Wong H.L."/>
            <person name="Macleod F.I."/>
            <person name="White R.A. III"/>
            <person name="Burns B.P."/>
        </authorList>
    </citation>
    <scope>NUCLEOTIDE SEQUENCE</scope>
    <source>
        <strain evidence="7">Rbin_158</strain>
    </source>
</reference>
<dbReference type="GO" id="GO:0046872">
    <property type="term" value="F:metal ion binding"/>
    <property type="evidence" value="ECO:0007669"/>
    <property type="project" value="UniProtKB-KW"/>
</dbReference>
<feature type="binding site" evidence="6">
    <location>
        <position position="69"/>
    </location>
    <ligand>
        <name>Mg(2+)</name>
        <dbReference type="ChEBI" id="CHEBI:18420"/>
        <label>1</label>
        <note>catalytic</note>
    </ligand>
</feature>
<organism evidence="7 8">
    <name type="scientific">candidate division KSB3 bacterium</name>
    <dbReference type="NCBI Taxonomy" id="2044937"/>
    <lineage>
        <taxon>Bacteria</taxon>
        <taxon>candidate division KSB3</taxon>
    </lineage>
</organism>
<feature type="non-terminal residue" evidence="7">
    <location>
        <position position="198"/>
    </location>
</feature>
<comment type="cofactor">
    <cofactor evidence="1 6">
        <name>Mg(2+)</name>
        <dbReference type="ChEBI" id="CHEBI:18420"/>
    </cofactor>
</comment>
<keyword evidence="3 6" id="KW-0479">Metal-binding</keyword>
<feature type="binding site" evidence="6">
    <location>
        <position position="124"/>
    </location>
    <ligand>
        <name>Mg(2+)</name>
        <dbReference type="ChEBI" id="CHEBI:18420"/>
        <label>1</label>
        <note>catalytic</note>
    </ligand>
</feature>
<dbReference type="Gene3D" id="3.30.540.10">
    <property type="entry name" value="Fructose-1,6-Bisphosphatase, subunit A, domain 1"/>
    <property type="match status" value="1"/>
</dbReference>
<evidence type="ECO:0000313" key="7">
    <source>
        <dbReference type="EMBL" id="MBD3326132.1"/>
    </source>
</evidence>
<keyword evidence="4" id="KW-0378">Hydrolase</keyword>
<dbReference type="SUPFAM" id="SSF56655">
    <property type="entry name" value="Carbohydrate phosphatase"/>
    <property type="match status" value="1"/>
</dbReference>
<dbReference type="AlphaFoldDB" id="A0A9D5JXI4"/>
<sequence>MTYERERTQAIEAVEKACQLCSKIQHSLTDDQKIAKSDRSPVTIADFGSQATLISHLLQTFPHDPIVGEEEAAVLRQADQSDLRAQVLQLVDEVEPGLTEAQMLDAIDHGAKPCDFTQRYWTLDPIDGTKGFVRGDQYAVALALVEDGYPVLGVLGCPNLPLEAEHPENGQGCLFIAVKGQGAFMRPLNGETEQRITV</sequence>
<dbReference type="PANTHER" id="PTHR43200">
    <property type="entry name" value="PHOSPHATASE"/>
    <property type="match status" value="1"/>
</dbReference>
<name>A0A9D5JXI4_9BACT</name>
<dbReference type="PANTHER" id="PTHR43200:SF6">
    <property type="entry name" value="3'(2'),5'-BISPHOSPHATE NUCLEOTIDASE"/>
    <property type="match status" value="1"/>
</dbReference>
<comment type="caution">
    <text evidence="7">The sequence shown here is derived from an EMBL/GenBank/DDBJ whole genome shotgun (WGS) entry which is preliminary data.</text>
</comment>
<evidence type="ECO:0000256" key="6">
    <source>
        <dbReference type="PIRSR" id="PIRSR600760-2"/>
    </source>
</evidence>
<dbReference type="GO" id="GO:0000103">
    <property type="term" value="P:sulfate assimilation"/>
    <property type="evidence" value="ECO:0007669"/>
    <property type="project" value="TreeGrafter"/>
</dbReference>
<protein>
    <submittedName>
        <fullName evidence="7">3'(2'),5'-bisphosphate nucleotidase</fullName>
    </submittedName>
</protein>